<evidence type="ECO:0000313" key="10">
    <source>
        <dbReference type="EMBL" id="AMY23874.1"/>
    </source>
</evidence>
<dbReference type="PATRIC" id="fig|1653479.3.peg.2607"/>
<evidence type="ECO:0000256" key="5">
    <source>
        <dbReference type="ARBA" id="ARBA00022989"/>
    </source>
</evidence>
<feature type="domain" description="ABC transmembrane type-1" evidence="9">
    <location>
        <begin position="31"/>
        <end position="315"/>
    </location>
</feature>
<dbReference type="GO" id="GO:0016887">
    <property type="term" value="F:ATP hydrolysis activity"/>
    <property type="evidence" value="ECO:0007669"/>
    <property type="project" value="InterPro"/>
</dbReference>
<dbReference type="GO" id="GO:0005886">
    <property type="term" value="C:plasma membrane"/>
    <property type="evidence" value="ECO:0007669"/>
    <property type="project" value="UniProtKB-SubCell"/>
</dbReference>
<evidence type="ECO:0000259" key="9">
    <source>
        <dbReference type="PROSITE" id="PS50929"/>
    </source>
</evidence>
<evidence type="ECO:0000256" key="2">
    <source>
        <dbReference type="ARBA" id="ARBA00022692"/>
    </source>
</evidence>
<dbReference type="Proteomes" id="UP000076038">
    <property type="component" value="Chromosome"/>
</dbReference>
<dbReference type="InterPro" id="IPR003439">
    <property type="entry name" value="ABC_transporter-like_ATP-bd"/>
</dbReference>
<feature type="transmembrane region" description="Helical" evidence="7">
    <location>
        <begin position="67"/>
        <end position="87"/>
    </location>
</feature>
<keyword evidence="3" id="KW-0547">Nucleotide-binding</keyword>
<name>A0A143QLP8_RHOFA</name>
<dbReference type="InterPro" id="IPR011527">
    <property type="entry name" value="ABC1_TM_dom"/>
</dbReference>
<reference evidence="10 11" key="1">
    <citation type="journal article" date="2016" name="Genome Announc.">
        <title>Complete Genome and Plasmid Sequences for Rhodococcus fascians D188 and Draft Sequences for Rhodococcus Isolates PBTS 1 and PBTS 2.</title>
        <authorList>
            <person name="Stamler R.A."/>
            <person name="Vereecke D."/>
            <person name="Zhang Y."/>
            <person name="Schilkey F."/>
            <person name="Devitt N."/>
            <person name="Randall J.J."/>
        </authorList>
    </citation>
    <scope>NUCLEOTIDE SEQUENCE [LARGE SCALE GENOMIC DNA]</scope>
    <source>
        <strain evidence="10 11">PBTS2</strain>
    </source>
</reference>
<dbReference type="InterPro" id="IPR003593">
    <property type="entry name" value="AAA+_ATPase"/>
</dbReference>
<dbReference type="Pfam" id="PF00005">
    <property type="entry name" value="ABC_tran"/>
    <property type="match status" value="1"/>
</dbReference>
<dbReference type="PROSITE" id="PS50929">
    <property type="entry name" value="ABC_TM1F"/>
    <property type="match status" value="1"/>
</dbReference>
<dbReference type="NCBIfam" id="TIGR02857">
    <property type="entry name" value="CydD"/>
    <property type="match status" value="1"/>
</dbReference>
<dbReference type="KEGG" id="rhs:A3Q41_02575"/>
<dbReference type="EMBL" id="CP015220">
    <property type="protein sequence ID" value="AMY23874.1"/>
    <property type="molecule type" value="Genomic_DNA"/>
</dbReference>
<dbReference type="CDD" id="cd03228">
    <property type="entry name" value="ABCC_MRP_Like"/>
    <property type="match status" value="1"/>
</dbReference>
<keyword evidence="6 7" id="KW-0472">Membrane</keyword>
<comment type="subcellular location">
    <subcellularLocation>
        <location evidence="1">Cell membrane</location>
        <topology evidence="1">Multi-pass membrane protein</topology>
    </subcellularLocation>
</comment>
<evidence type="ECO:0000256" key="1">
    <source>
        <dbReference type="ARBA" id="ARBA00004651"/>
    </source>
</evidence>
<keyword evidence="11" id="KW-1185">Reference proteome</keyword>
<feature type="domain" description="ABC transporter" evidence="8">
    <location>
        <begin position="347"/>
        <end position="566"/>
    </location>
</feature>
<feature type="transmembrane region" description="Helical" evidence="7">
    <location>
        <begin position="144"/>
        <end position="166"/>
    </location>
</feature>
<sequence>MTAPTTSRTRPKGPVDPRLWKYSRSARGYVLVTVALSTVVTLCIIVSALAIGRVLAGVITDPSARSLSAWTTELVVLAGATVVRVLATGAQSRYAHRSASRVVAELEIEVLTTATRFEPRELDAEREELAVVVTRAIGGLRAYLTGYLPALVLAVIVTPLVLIVILTQDLTSAAIIAVTLPLIPVFMILIGLLTKGRAAATLTTMTRLSAQLLDLLAGLPTLRALGREHGPAARVRALGDAHRRTTMRALKIAFLSSMVLELLATLCVALVAVGIGLRLVFGEMTLEAGIIALVLAPEVYFPLRAVGTQFHAAEDGVEAADRAFRVLDRRTARPTGGRTVDATAVDIELDGLGVASRDGAAPAELSALCRAGTVTVLTGPNGAGKTTALHAILGLTPPSTGAVSVGGVPIAELDLEQWWAQVAWLPQRPVLVPGTLYDNVTLHGIPDSAALELACRSAGFDEVLREHPEGWDTRVGQGGVGLSLGELQRLALTRTFVSDAPVMLLDEPTAHLDPVSEATVLQAVRDAADRGVTVVMVGHRRSVLHAADRIVEVRSDSTTKREFEHV</sequence>
<evidence type="ECO:0000313" key="11">
    <source>
        <dbReference type="Proteomes" id="UP000076038"/>
    </source>
</evidence>
<feature type="transmembrane region" description="Helical" evidence="7">
    <location>
        <begin position="252"/>
        <end position="277"/>
    </location>
</feature>
<reference evidence="11" key="2">
    <citation type="submission" date="2016-04" db="EMBL/GenBank/DDBJ databases">
        <title>Complete Genome and Plasmid Sequences for Rhodococcus fascians D188 and Draft Sequences for Rhodococcus spp. Isolates PBTS 1 and PBTS 2.</title>
        <authorList>
            <person name="Stamer R."/>
            <person name="Vereecke D."/>
            <person name="Zhang Y."/>
            <person name="Schilkey F."/>
            <person name="Devitt N."/>
            <person name="Randall J."/>
        </authorList>
    </citation>
    <scope>NUCLEOTIDE SEQUENCE [LARGE SCALE GENOMIC DNA]</scope>
    <source>
        <strain evidence="11">PBTS2</strain>
    </source>
</reference>
<dbReference type="Pfam" id="PF00664">
    <property type="entry name" value="ABC_membrane"/>
    <property type="match status" value="1"/>
</dbReference>
<keyword evidence="2 7" id="KW-0812">Transmembrane</keyword>
<dbReference type="Gene3D" id="1.20.1560.10">
    <property type="entry name" value="ABC transporter type 1, transmembrane domain"/>
    <property type="match status" value="1"/>
</dbReference>
<dbReference type="PANTHER" id="PTHR24221:SF590">
    <property type="entry name" value="COMPONENT LINKED WITH THE ASSEMBLY OF CYTOCHROME' TRANSPORT TRANSMEMBRANE ATP-BINDING PROTEIN ABC TRANSPORTER CYDD-RELATED"/>
    <property type="match status" value="1"/>
</dbReference>
<dbReference type="OrthoDB" id="9806127at2"/>
<proteinExistence type="predicted"/>
<keyword evidence="4 10" id="KW-0067">ATP-binding</keyword>
<evidence type="ECO:0000256" key="7">
    <source>
        <dbReference type="SAM" id="Phobius"/>
    </source>
</evidence>
<dbReference type="InterPro" id="IPR036640">
    <property type="entry name" value="ABC1_TM_sf"/>
</dbReference>
<accession>A0A143QLP8</accession>
<dbReference type="AlphaFoldDB" id="A0A143QLP8"/>
<dbReference type="GO" id="GO:0140359">
    <property type="term" value="F:ABC-type transporter activity"/>
    <property type="evidence" value="ECO:0007669"/>
    <property type="project" value="InterPro"/>
</dbReference>
<evidence type="ECO:0000256" key="4">
    <source>
        <dbReference type="ARBA" id="ARBA00022840"/>
    </source>
</evidence>
<dbReference type="GO" id="GO:0042883">
    <property type="term" value="P:cysteine transport"/>
    <property type="evidence" value="ECO:0007669"/>
    <property type="project" value="InterPro"/>
</dbReference>
<protein>
    <submittedName>
        <fullName evidence="10">ATP-binding/permease protein CydD</fullName>
    </submittedName>
</protein>
<dbReference type="Gene3D" id="3.40.50.300">
    <property type="entry name" value="P-loop containing nucleotide triphosphate hydrolases"/>
    <property type="match status" value="1"/>
</dbReference>
<dbReference type="CDD" id="cd18584">
    <property type="entry name" value="ABC_6TM_AarD_CydD"/>
    <property type="match status" value="1"/>
</dbReference>
<evidence type="ECO:0000259" key="8">
    <source>
        <dbReference type="PROSITE" id="PS50893"/>
    </source>
</evidence>
<evidence type="ECO:0000256" key="3">
    <source>
        <dbReference type="ARBA" id="ARBA00022741"/>
    </source>
</evidence>
<dbReference type="SMART" id="SM00382">
    <property type="entry name" value="AAA"/>
    <property type="match status" value="1"/>
</dbReference>
<dbReference type="InterPro" id="IPR014216">
    <property type="entry name" value="ABC_transptr_CydD"/>
</dbReference>
<dbReference type="InterPro" id="IPR027417">
    <property type="entry name" value="P-loop_NTPase"/>
</dbReference>
<dbReference type="GO" id="GO:0005524">
    <property type="term" value="F:ATP binding"/>
    <property type="evidence" value="ECO:0007669"/>
    <property type="project" value="UniProtKB-KW"/>
</dbReference>
<dbReference type="RefSeq" id="WP_048320527.1">
    <property type="nucleotide sequence ID" value="NZ_CP015220.1"/>
</dbReference>
<dbReference type="SUPFAM" id="SSF90123">
    <property type="entry name" value="ABC transporter transmembrane region"/>
    <property type="match status" value="1"/>
</dbReference>
<organism evidence="10 11">
    <name type="scientific">Rhodococcoides fascians</name>
    <name type="common">Rhodococcus fascians</name>
    <dbReference type="NCBI Taxonomy" id="1828"/>
    <lineage>
        <taxon>Bacteria</taxon>
        <taxon>Bacillati</taxon>
        <taxon>Actinomycetota</taxon>
        <taxon>Actinomycetes</taxon>
        <taxon>Mycobacteriales</taxon>
        <taxon>Nocardiaceae</taxon>
        <taxon>Rhodococcoides</taxon>
    </lineage>
</organism>
<gene>
    <name evidence="10" type="primary">cydD</name>
    <name evidence="10" type="ORF">A3Q41_02575</name>
</gene>
<feature type="transmembrane region" description="Helical" evidence="7">
    <location>
        <begin position="28"/>
        <end position="55"/>
    </location>
</feature>
<dbReference type="SUPFAM" id="SSF52540">
    <property type="entry name" value="P-loop containing nucleoside triphosphate hydrolases"/>
    <property type="match status" value="1"/>
</dbReference>
<dbReference type="InterPro" id="IPR039421">
    <property type="entry name" value="Type_1_exporter"/>
</dbReference>
<dbReference type="PROSITE" id="PS50893">
    <property type="entry name" value="ABC_TRANSPORTER_2"/>
    <property type="match status" value="1"/>
</dbReference>
<evidence type="ECO:0000256" key="6">
    <source>
        <dbReference type="ARBA" id="ARBA00023136"/>
    </source>
</evidence>
<keyword evidence="5 7" id="KW-1133">Transmembrane helix</keyword>
<feature type="transmembrane region" description="Helical" evidence="7">
    <location>
        <begin position="172"/>
        <end position="193"/>
    </location>
</feature>
<dbReference type="PANTHER" id="PTHR24221">
    <property type="entry name" value="ATP-BINDING CASSETTE SUB-FAMILY B"/>
    <property type="match status" value="1"/>
</dbReference>